<protein>
    <submittedName>
        <fullName evidence="2">Membrane protein</fullName>
    </submittedName>
</protein>
<keyword evidence="1" id="KW-0812">Transmembrane</keyword>
<feature type="transmembrane region" description="Helical" evidence="1">
    <location>
        <begin position="33"/>
        <end position="52"/>
    </location>
</feature>
<proteinExistence type="predicted"/>
<dbReference type="Proteomes" id="UP000509722">
    <property type="component" value="Chromosome"/>
</dbReference>
<name>A0AAE7E9I1_9BACT</name>
<dbReference type="EMBL" id="CP053832">
    <property type="protein sequence ID" value="QKF84154.1"/>
    <property type="molecule type" value="Genomic_DNA"/>
</dbReference>
<reference evidence="2 3" key="1">
    <citation type="submission" date="2020-05" db="EMBL/GenBank/DDBJ databases">
        <title>Complete genome sequencing of Campylobacter and Arcobacter type strains.</title>
        <authorList>
            <person name="Miller W.G."/>
            <person name="Yee E."/>
        </authorList>
    </citation>
    <scope>NUCLEOTIDE SEQUENCE [LARGE SCALE GENOMIC DNA]</scope>
    <source>
        <strain evidence="2 3">LMG 6451</strain>
    </source>
</reference>
<dbReference type="RefSeq" id="WP_018713349.1">
    <property type="nucleotide sequence ID" value="NZ_CP068487.1"/>
</dbReference>
<dbReference type="AlphaFoldDB" id="A0AAE7E9I1"/>
<accession>A0AAE7E9I1</accession>
<keyword evidence="1" id="KW-1133">Transmembrane helix</keyword>
<gene>
    <name evidence="2" type="ORF">CURT_0643</name>
</gene>
<feature type="transmembrane region" description="Helical" evidence="1">
    <location>
        <begin position="96"/>
        <end position="114"/>
    </location>
</feature>
<evidence type="ECO:0000313" key="3">
    <source>
        <dbReference type="Proteomes" id="UP000509722"/>
    </source>
</evidence>
<evidence type="ECO:0000256" key="1">
    <source>
        <dbReference type="SAM" id="Phobius"/>
    </source>
</evidence>
<feature type="transmembrane region" description="Helical" evidence="1">
    <location>
        <begin position="72"/>
        <end position="90"/>
    </location>
</feature>
<organism evidence="2 3">
    <name type="scientific">Campylobacter ureolyticus</name>
    <dbReference type="NCBI Taxonomy" id="827"/>
    <lineage>
        <taxon>Bacteria</taxon>
        <taxon>Pseudomonadati</taxon>
        <taxon>Campylobacterota</taxon>
        <taxon>Epsilonproteobacteria</taxon>
        <taxon>Campylobacterales</taxon>
        <taxon>Campylobacteraceae</taxon>
        <taxon>Campylobacter</taxon>
    </lineage>
</organism>
<keyword evidence="1" id="KW-0472">Membrane</keyword>
<sequence>MKNICLKLLEIIYVSMAISPILIIFLFKSGYYILPFFIFIVAYICSNLYIYLKIKTEKNFEESGNCNLIEIAEPQFVPVYIAYFVVSLSIEANNWIIFWSIYCIIFLLIFRCKFTYFNLFISQKWSFYEVEVKNVNKANYKIFIISKNDIKNIDKISNLIRLNNFTFLQKDINE</sequence>
<feature type="transmembrane region" description="Helical" evidence="1">
    <location>
        <begin position="7"/>
        <end position="27"/>
    </location>
</feature>
<evidence type="ECO:0000313" key="2">
    <source>
        <dbReference type="EMBL" id="QKF84154.1"/>
    </source>
</evidence>